<dbReference type="STRING" id="1224947.SAMN05216480_104136"/>
<reference evidence="4" key="1">
    <citation type="submission" date="2016-10" db="EMBL/GenBank/DDBJ databases">
        <authorList>
            <person name="Varghese N."/>
            <person name="Submissions S."/>
        </authorList>
    </citation>
    <scope>NUCLEOTIDE SEQUENCE [LARGE SCALE GENOMIC DNA]</scope>
    <source>
        <strain evidence="4">CGMCC 1.12333</strain>
    </source>
</reference>
<sequence>MMKFNLLFFIRILMRHIALLIGVPILLATLVFFLTKNLPKVYDSKARVYTGFASGSSIELENTRLEISKTNIAYENLLNLIRSRTTLEEVSLKLFTQHMLTEKPEERIIGVQKLKDLREIVPQEVKDLVVPGDFDATYSNFLTYKDQGPHNFIYELLNLNHPDYSTEKILAKITLRRVSSSDFVDIGYQSEDPGICQNTLLILTNTFIKLNQQMKVNQSDEVVNYFLGELAKSTKRLKKSEDELLVFNRDNKLMNYYEQTKQIAARKEIFETQYQKVQQRQYGSKAVLSTLEDKLSTYDRRRLNSANVLRIRDSLSTLNFDIAMLTNETTLDSVKREKNQLKINQLRKKINGLENALEVTIDTVFTIDHTTDGVGSTSVLQEWLENTMEYESASAELKVLDAKREEFDRIYARYAPLGATMKRLERKINIAEQEYLSLLHDLGLAKLKQQNAELQTNIKITEIPFFPIEPNPSKRIIFVIVAGLMGFILVTFTILTLTLLDGNINTSERAEAKIALKVSSIFPVISSKMQKVDFEYLQNKAVVAISRNIILNQFKKQNAKKPLVNMLFSTQENEGKTFISKQLISKLCELNYRILHITSDEESLDISTNPENYTQIIYPIDDHLYTIGNYQEFVPKGMIENYEVFDFVILELPSIIKNPFPVKLAASIDHSFLVVRANRSWSEADANALSLFNDATTGPEPTIILNGVKVLEMETVLGEIPRERSRFRKWMKKLVQMRFFSKSTVL</sequence>
<feature type="coiled-coil region" evidence="1">
    <location>
        <begin position="336"/>
        <end position="363"/>
    </location>
</feature>
<dbReference type="Proteomes" id="UP000199138">
    <property type="component" value="Unassembled WGS sequence"/>
</dbReference>
<evidence type="ECO:0000256" key="2">
    <source>
        <dbReference type="SAM" id="Phobius"/>
    </source>
</evidence>
<feature type="transmembrane region" description="Helical" evidence="2">
    <location>
        <begin position="12"/>
        <end position="34"/>
    </location>
</feature>
<dbReference type="OrthoDB" id="781284at2"/>
<dbReference type="PANTHER" id="PTHR32309">
    <property type="entry name" value="TYROSINE-PROTEIN KINASE"/>
    <property type="match status" value="1"/>
</dbReference>
<name>A0A1I7GDT6_9FLAO</name>
<proteinExistence type="predicted"/>
<protein>
    <submittedName>
        <fullName evidence="3">Uncharacterized protein involved in exopolysaccharide biosynthesis</fullName>
    </submittedName>
</protein>
<evidence type="ECO:0000256" key="1">
    <source>
        <dbReference type="SAM" id="Coils"/>
    </source>
</evidence>
<keyword evidence="4" id="KW-1185">Reference proteome</keyword>
<dbReference type="EMBL" id="FPBK01000004">
    <property type="protein sequence ID" value="SFU46605.1"/>
    <property type="molecule type" value="Genomic_DNA"/>
</dbReference>
<keyword evidence="2" id="KW-0812">Transmembrane</keyword>
<dbReference type="AlphaFoldDB" id="A0A1I7GDT6"/>
<keyword evidence="2" id="KW-1133">Transmembrane helix</keyword>
<dbReference type="InterPro" id="IPR050445">
    <property type="entry name" value="Bact_polysacc_biosynth/exp"/>
</dbReference>
<keyword evidence="2" id="KW-0472">Membrane</keyword>
<dbReference type="RefSeq" id="WP_093024599.1">
    <property type="nucleotide sequence ID" value="NZ_FPBK01000004.1"/>
</dbReference>
<dbReference type="PANTHER" id="PTHR32309:SF13">
    <property type="entry name" value="FERRIC ENTEROBACTIN TRANSPORT PROTEIN FEPE"/>
    <property type="match status" value="1"/>
</dbReference>
<organism evidence="3 4">
    <name type="scientific">Pustulibacterium marinum</name>
    <dbReference type="NCBI Taxonomy" id="1224947"/>
    <lineage>
        <taxon>Bacteria</taxon>
        <taxon>Pseudomonadati</taxon>
        <taxon>Bacteroidota</taxon>
        <taxon>Flavobacteriia</taxon>
        <taxon>Flavobacteriales</taxon>
        <taxon>Flavobacteriaceae</taxon>
        <taxon>Pustulibacterium</taxon>
    </lineage>
</organism>
<evidence type="ECO:0000313" key="4">
    <source>
        <dbReference type="Proteomes" id="UP000199138"/>
    </source>
</evidence>
<dbReference type="GO" id="GO:0005886">
    <property type="term" value="C:plasma membrane"/>
    <property type="evidence" value="ECO:0007669"/>
    <property type="project" value="TreeGrafter"/>
</dbReference>
<accession>A0A1I7GDT6</accession>
<keyword evidence="1" id="KW-0175">Coiled coil</keyword>
<dbReference type="GO" id="GO:0004713">
    <property type="term" value="F:protein tyrosine kinase activity"/>
    <property type="evidence" value="ECO:0007669"/>
    <property type="project" value="TreeGrafter"/>
</dbReference>
<gene>
    <name evidence="3" type="ORF">SAMN05216480_104136</name>
</gene>
<evidence type="ECO:0000313" key="3">
    <source>
        <dbReference type="EMBL" id="SFU46605.1"/>
    </source>
</evidence>
<feature type="transmembrane region" description="Helical" evidence="2">
    <location>
        <begin position="476"/>
        <end position="500"/>
    </location>
</feature>